<evidence type="ECO:0000259" key="2">
    <source>
        <dbReference type="PROSITE" id="PS50106"/>
    </source>
</evidence>
<evidence type="ECO:0000256" key="1">
    <source>
        <dbReference type="SAM" id="Phobius"/>
    </source>
</evidence>
<dbReference type="AlphaFoldDB" id="A0A183V8N0"/>
<protein>
    <submittedName>
        <fullName evidence="5">PDZ domain-containing protein</fullName>
    </submittedName>
</protein>
<reference evidence="3 4" key="2">
    <citation type="submission" date="2018-11" db="EMBL/GenBank/DDBJ databases">
        <authorList>
            <consortium name="Pathogen Informatics"/>
        </authorList>
    </citation>
    <scope>NUCLEOTIDE SEQUENCE [LARGE SCALE GENOMIC DNA]</scope>
</reference>
<dbReference type="InterPro" id="IPR001478">
    <property type="entry name" value="PDZ"/>
</dbReference>
<keyword evidence="1" id="KW-1133">Transmembrane helix</keyword>
<evidence type="ECO:0000313" key="5">
    <source>
        <dbReference type="WBParaSite" id="TCNE_0001710101-mRNA-1"/>
    </source>
</evidence>
<dbReference type="Proteomes" id="UP000050794">
    <property type="component" value="Unassembled WGS sequence"/>
</dbReference>
<accession>A0A183V8N0</accession>
<keyword evidence="1" id="KW-0812">Transmembrane</keyword>
<keyword evidence="1" id="KW-0472">Membrane</keyword>
<name>A0A183V8N0_TOXCA</name>
<dbReference type="InterPro" id="IPR036034">
    <property type="entry name" value="PDZ_sf"/>
</dbReference>
<dbReference type="WBParaSite" id="TCNE_0001710101-mRNA-1">
    <property type="protein sequence ID" value="TCNE_0001710101-mRNA-1"/>
    <property type="gene ID" value="TCNE_0001710101"/>
</dbReference>
<gene>
    <name evidence="3" type="ORF">TCNE_LOCUS17100</name>
</gene>
<keyword evidence="4" id="KW-1185">Reference proteome</keyword>
<proteinExistence type="predicted"/>
<dbReference type="EMBL" id="UYWY01024148">
    <property type="protein sequence ID" value="VDM48421.1"/>
    <property type="molecule type" value="Genomic_DNA"/>
</dbReference>
<dbReference type="SUPFAM" id="SSF50156">
    <property type="entry name" value="PDZ domain-like"/>
    <property type="match status" value="1"/>
</dbReference>
<organism evidence="4 5">
    <name type="scientific">Toxocara canis</name>
    <name type="common">Canine roundworm</name>
    <dbReference type="NCBI Taxonomy" id="6265"/>
    <lineage>
        <taxon>Eukaryota</taxon>
        <taxon>Metazoa</taxon>
        <taxon>Ecdysozoa</taxon>
        <taxon>Nematoda</taxon>
        <taxon>Chromadorea</taxon>
        <taxon>Rhabditida</taxon>
        <taxon>Spirurina</taxon>
        <taxon>Ascaridomorpha</taxon>
        <taxon>Ascaridoidea</taxon>
        <taxon>Toxocaridae</taxon>
        <taxon>Toxocara</taxon>
    </lineage>
</organism>
<evidence type="ECO:0000313" key="3">
    <source>
        <dbReference type="EMBL" id="VDM48421.1"/>
    </source>
</evidence>
<reference evidence="5" key="1">
    <citation type="submission" date="2016-06" db="UniProtKB">
        <authorList>
            <consortium name="WormBaseParasite"/>
        </authorList>
    </citation>
    <scope>IDENTIFICATION</scope>
</reference>
<dbReference type="PROSITE" id="PS50106">
    <property type="entry name" value="PDZ"/>
    <property type="match status" value="1"/>
</dbReference>
<evidence type="ECO:0000313" key="4">
    <source>
        <dbReference type="Proteomes" id="UP000050794"/>
    </source>
</evidence>
<feature type="transmembrane region" description="Helical" evidence="1">
    <location>
        <begin position="37"/>
        <end position="56"/>
    </location>
</feature>
<sequence length="279" mass="30792">MNQKNGRGKHFVAVAGRHSLVFKEMSNHIIDYFTEPAALYVLWPAVLLILIVQLLLSDSEQPKSVFVTEKVEVIKERRTVAVDVCVETEPITFETLKAMADAEFGACSVQTPKRKTSRNSMIPKECHFEEQTTFIDTSVQHNDDLDMTLLNPTMTSFVSRSDKSLLALPKVGIHIVRFDKSDFEDGIGLVTAVKGDSLIVKKVLKGSASCGRIYSGDRISAVNGNSICFGEKSGEVLQSVLNEAISKREPFEITIVMGSRLEDVGMSRTSCSFLPGNLE</sequence>
<feature type="domain" description="PDZ" evidence="2">
    <location>
        <begin position="175"/>
        <end position="227"/>
    </location>
</feature>
<dbReference type="Gene3D" id="2.30.42.10">
    <property type="match status" value="1"/>
</dbReference>